<dbReference type="InterPro" id="IPR018378">
    <property type="entry name" value="C-type_lectin_CS"/>
</dbReference>
<dbReference type="SUPFAM" id="SSF56436">
    <property type="entry name" value="C-type lectin-like"/>
    <property type="match status" value="1"/>
</dbReference>
<dbReference type="PANTHER" id="PTHR22803">
    <property type="entry name" value="MANNOSE, PHOSPHOLIPASE, LECTIN RECEPTOR RELATED"/>
    <property type="match status" value="1"/>
</dbReference>
<dbReference type="Proteomes" id="UP000472271">
    <property type="component" value="Chromosome 21"/>
</dbReference>
<proteinExistence type="predicted"/>
<protein>
    <recommendedName>
        <fullName evidence="4">C-type lectin domain-containing protein</fullName>
    </recommendedName>
</protein>
<evidence type="ECO:0000313" key="6">
    <source>
        <dbReference type="Proteomes" id="UP000472271"/>
    </source>
</evidence>
<name>A0A672Y846_9TELE</name>
<evidence type="ECO:0000313" key="5">
    <source>
        <dbReference type="Ensembl" id="ENSSORP00005002803.1"/>
    </source>
</evidence>
<keyword evidence="2" id="KW-1015">Disulfide bond</keyword>
<dbReference type="AlphaFoldDB" id="A0A672Y846"/>
<keyword evidence="3" id="KW-0812">Transmembrane</keyword>
<dbReference type="InterPro" id="IPR001304">
    <property type="entry name" value="C-type_lectin-like"/>
</dbReference>
<dbReference type="Ensembl" id="ENSSORT00005002886.1">
    <property type="protein sequence ID" value="ENSSORP00005002803.1"/>
    <property type="gene ID" value="ENSSORG00005001739.1"/>
</dbReference>
<evidence type="ECO:0000256" key="1">
    <source>
        <dbReference type="ARBA" id="ARBA00022734"/>
    </source>
</evidence>
<dbReference type="CDD" id="cd03590">
    <property type="entry name" value="CLECT_DC-SIGN_like"/>
    <property type="match status" value="1"/>
</dbReference>
<organism evidence="5 6">
    <name type="scientific">Sphaeramia orbicularis</name>
    <name type="common">orbiculate cardinalfish</name>
    <dbReference type="NCBI Taxonomy" id="375764"/>
    <lineage>
        <taxon>Eukaryota</taxon>
        <taxon>Metazoa</taxon>
        <taxon>Chordata</taxon>
        <taxon>Craniata</taxon>
        <taxon>Vertebrata</taxon>
        <taxon>Euteleostomi</taxon>
        <taxon>Actinopterygii</taxon>
        <taxon>Neopterygii</taxon>
        <taxon>Teleostei</taxon>
        <taxon>Neoteleostei</taxon>
        <taxon>Acanthomorphata</taxon>
        <taxon>Gobiaria</taxon>
        <taxon>Kurtiformes</taxon>
        <taxon>Apogonoidei</taxon>
        <taxon>Apogonidae</taxon>
        <taxon>Apogoninae</taxon>
        <taxon>Sphaeramia</taxon>
    </lineage>
</organism>
<dbReference type="GO" id="GO:0030246">
    <property type="term" value="F:carbohydrate binding"/>
    <property type="evidence" value="ECO:0007669"/>
    <property type="project" value="UniProtKB-KW"/>
</dbReference>
<keyword evidence="3" id="KW-1133">Transmembrane helix</keyword>
<reference evidence="5" key="2">
    <citation type="submission" date="2025-08" db="UniProtKB">
        <authorList>
            <consortium name="Ensembl"/>
        </authorList>
    </citation>
    <scope>IDENTIFICATION</scope>
</reference>
<evidence type="ECO:0000259" key="4">
    <source>
        <dbReference type="PROSITE" id="PS50041"/>
    </source>
</evidence>
<dbReference type="InterPro" id="IPR033989">
    <property type="entry name" value="CD209-like_CTLD"/>
</dbReference>
<feature type="domain" description="C-type lectin" evidence="4">
    <location>
        <begin position="48"/>
        <end position="160"/>
    </location>
</feature>
<keyword evidence="3" id="KW-0472">Membrane</keyword>
<dbReference type="Pfam" id="PF00059">
    <property type="entry name" value="Lectin_C"/>
    <property type="match status" value="1"/>
</dbReference>
<sequence length="161" mass="18546">MSNISYEYDDESLVEMCFCLQIFLVVSCQLFCTMEIFGFGWRMSFCSCYFFSSTAGPWEAGRNDCKNRDADLVVIDSTEEQFIQGFKDYYWIGLTDRVNEGTWKWVDGSPVTLTFWDKGEPNNGMGSNGVNLGEEDCAEKPVKGKWNDLSCNTLRRWICEK</sequence>
<dbReference type="PROSITE" id="PS00615">
    <property type="entry name" value="C_TYPE_LECTIN_1"/>
    <property type="match status" value="1"/>
</dbReference>
<dbReference type="InterPro" id="IPR016186">
    <property type="entry name" value="C-type_lectin-like/link_sf"/>
</dbReference>
<evidence type="ECO:0000256" key="3">
    <source>
        <dbReference type="SAM" id="Phobius"/>
    </source>
</evidence>
<feature type="transmembrane region" description="Helical" evidence="3">
    <location>
        <begin position="12"/>
        <end position="32"/>
    </location>
</feature>
<reference evidence="5" key="3">
    <citation type="submission" date="2025-09" db="UniProtKB">
        <authorList>
            <consortium name="Ensembl"/>
        </authorList>
    </citation>
    <scope>IDENTIFICATION</scope>
</reference>
<keyword evidence="1" id="KW-0430">Lectin</keyword>
<dbReference type="Gene3D" id="3.10.100.10">
    <property type="entry name" value="Mannose-Binding Protein A, subunit A"/>
    <property type="match status" value="1"/>
</dbReference>
<keyword evidence="6" id="KW-1185">Reference proteome</keyword>
<dbReference type="InterPro" id="IPR016187">
    <property type="entry name" value="CTDL_fold"/>
</dbReference>
<accession>A0A672Y846</accession>
<dbReference type="InterPro" id="IPR050111">
    <property type="entry name" value="C-type_lectin/snaclec_domain"/>
</dbReference>
<evidence type="ECO:0000256" key="2">
    <source>
        <dbReference type="ARBA" id="ARBA00023157"/>
    </source>
</evidence>
<dbReference type="SMART" id="SM00034">
    <property type="entry name" value="CLECT"/>
    <property type="match status" value="1"/>
</dbReference>
<dbReference type="PROSITE" id="PS50041">
    <property type="entry name" value="C_TYPE_LECTIN_2"/>
    <property type="match status" value="1"/>
</dbReference>
<dbReference type="InParanoid" id="A0A672Y846"/>
<reference evidence="5" key="1">
    <citation type="submission" date="2019-06" db="EMBL/GenBank/DDBJ databases">
        <authorList>
            <consortium name="Wellcome Sanger Institute Data Sharing"/>
        </authorList>
    </citation>
    <scope>NUCLEOTIDE SEQUENCE [LARGE SCALE GENOMIC DNA]</scope>
</reference>